<comment type="caution">
    <text evidence="1">The sequence shown here is derived from an EMBL/GenBank/DDBJ whole genome shotgun (WGS) entry which is preliminary data.</text>
</comment>
<dbReference type="EMBL" id="JXXE01000704">
    <property type="protein sequence ID" value="KIZ34008.1"/>
    <property type="molecule type" value="Genomic_DNA"/>
</dbReference>
<dbReference type="AlphaFoldDB" id="A0A0D7DZK0"/>
<reference evidence="1 2" key="1">
    <citation type="submission" date="2014-11" db="EMBL/GenBank/DDBJ databases">
        <title>Genomics and ecophysiology of heterotrophic nitrogen fixing bacteria isolated from estuarine surface water.</title>
        <authorList>
            <person name="Bentzon-Tilia M."/>
            <person name="Severin I."/>
            <person name="Hansen L.H."/>
            <person name="Riemann L."/>
        </authorList>
    </citation>
    <scope>NUCLEOTIDE SEQUENCE [LARGE SCALE GENOMIC DNA]</scope>
    <source>
        <strain evidence="1 2">BAL398</strain>
    </source>
</reference>
<dbReference type="PATRIC" id="fig|1076.23.peg.2120"/>
<name>A0A0D7DZK0_RHOPL</name>
<gene>
    <name evidence="1" type="ORF">OO17_27550</name>
</gene>
<sequence length="67" mass="7387">MRCHANLPAANIEAIDGVYEIHTLTCANCGFETKMALRELDPAAQCSLFQIMMTPAAKRMQQRFAAA</sequence>
<dbReference type="Proteomes" id="UP000032515">
    <property type="component" value="Unassembled WGS sequence"/>
</dbReference>
<organism evidence="1 2">
    <name type="scientific">Rhodopseudomonas palustris</name>
    <dbReference type="NCBI Taxonomy" id="1076"/>
    <lineage>
        <taxon>Bacteria</taxon>
        <taxon>Pseudomonadati</taxon>
        <taxon>Pseudomonadota</taxon>
        <taxon>Alphaproteobacteria</taxon>
        <taxon>Hyphomicrobiales</taxon>
        <taxon>Nitrobacteraceae</taxon>
        <taxon>Rhodopseudomonas</taxon>
    </lineage>
</organism>
<proteinExistence type="predicted"/>
<evidence type="ECO:0000313" key="2">
    <source>
        <dbReference type="Proteomes" id="UP000032515"/>
    </source>
</evidence>
<evidence type="ECO:0000313" key="1">
    <source>
        <dbReference type="EMBL" id="KIZ34008.1"/>
    </source>
</evidence>
<accession>A0A0D7DZK0</accession>
<protein>
    <submittedName>
        <fullName evidence="1">Uncharacterized protein</fullName>
    </submittedName>
</protein>